<reference evidence="1" key="2">
    <citation type="submission" date="2020-10" db="EMBL/GenBank/DDBJ databases">
        <authorList>
            <person name="Cooper E.A."/>
            <person name="Brenton Z.W."/>
            <person name="Flinn B.S."/>
            <person name="Jenkins J."/>
            <person name="Shu S."/>
            <person name="Flowers D."/>
            <person name="Luo F."/>
            <person name="Wang Y."/>
            <person name="Xia P."/>
            <person name="Barry K."/>
            <person name="Daum C."/>
            <person name="Lipzen A."/>
            <person name="Yoshinaga Y."/>
            <person name="Schmutz J."/>
            <person name="Saski C."/>
            <person name="Vermerris W."/>
            <person name="Kresovich S."/>
        </authorList>
    </citation>
    <scope>NUCLEOTIDE SEQUENCE</scope>
</reference>
<dbReference type="AlphaFoldDB" id="A0A921U138"/>
<gene>
    <name evidence="1" type="ORF">BDA96_10G179300</name>
</gene>
<dbReference type="Proteomes" id="UP000807115">
    <property type="component" value="Chromosome 10"/>
</dbReference>
<sequence>MVKAAAIGHAGAVRRHPVDHIPQLHPVPLWALGLPPGASCFFEHSKHCWPRRVSLRDRGLVWRSTVSGVA</sequence>
<reference evidence="1" key="1">
    <citation type="journal article" date="2019" name="BMC Genomics">
        <title>A new reference genome for Sorghum bicolor reveals high levels of sequence similarity between sweet and grain genotypes: implications for the genetics of sugar metabolism.</title>
        <authorList>
            <person name="Cooper E.A."/>
            <person name="Brenton Z.W."/>
            <person name="Flinn B.S."/>
            <person name="Jenkins J."/>
            <person name="Shu S."/>
            <person name="Flowers D."/>
            <person name="Luo F."/>
            <person name="Wang Y."/>
            <person name="Xia P."/>
            <person name="Barry K."/>
            <person name="Daum C."/>
            <person name="Lipzen A."/>
            <person name="Yoshinaga Y."/>
            <person name="Schmutz J."/>
            <person name="Saski C."/>
            <person name="Vermerris W."/>
            <person name="Kresovich S."/>
        </authorList>
    </citation>
    <scope>NUCLEOTIDE SEQUENCE</scope>
</reference>
<evidence type="ECO:0000313" key="1">
    <source>
        <dbReference type="EMBL" id="KAG0514303.1"/>
    </source>
</evidence>
<organism evidence="1 2">
    <name type="scientific">Sorghum bicolor</name>
    <name type="common">Sorghum</name>
    <name type="synonym">Sorghum vulgare</name>
    <dbReference type="NCBI Taxonomy" id="4558"/>
    <lineage>
        <taxon>Eukaryota</taxon>
        <taxon>Viridiplantae</taxon>
        <taxon>Streptophyta</taxon>
        <taxon>Embryophyta</taxon>
        <taxon>Tracheophyta</taxon>
        <taxon>Spermatophyta</taxon>
        <taxon>Magnoliopsida</taxon>
        <taxon>Liliopsida</taxon>
        <taxon>Poales</taxon>
        <taxon>Poaceae</taxon>
        <taxon>PACMAD clade</taxon>
        <taxon>Panicoideae</taxon>
        <taxon>Andropogonodae</taxon>
        <taxon>Andropogoneae</taxon>
        <taxon>Sorghinae</taxon>
        <taxon>Sorghum</taxon>
    </lineage>
</organism>
<comment type="caution">
    <text evidence="1">The sequence shown here is derived from an EMBL/GenBank/DDBJ whole genome shotgun (WGS) entry which is preliminary data.</text>
</comment>
<evidence type="ECO:0000313" key="2">
    <source>
        <dbReference type="Proteomes" id="UP000807115"/>
    </source>
</evidence>
<protein>
    <submittedName>
        <fullName evidence="1">Uncharacterized protein</fullName>
    </submittedName>
</protein>
<name>A0A921U138_SORBI</name>
<accession>A0A921U138</accession>
<dbReference type="EMBL" id="CM027689">
    <property type="protein sequence ID" value="KAG0514303.1"/>
    <property type="molecule type" value="Genomic_DNA"/>
</dbReference>
<proteinExistence type="predicted"/>